<dbReference type="Proteomes" id="UP001189429">
    <property type="component" value="Unassembled WGS sequence"/>
</dbReference>
<feature type="non-terminal residue" evidence="2">
    <location>
        <position position="1"/>
    </location>
</feature>
<protein>
    <submittedName>
        <fullName evidence="2">Uncharacterized protein</fullName>
    </submittedName>
</protein>
<gene>
    <name evidence="2" type="ORF">PCOR1329_LOCUS76924</name>
</gene>
<evidence type="ECO:0000313" key="3">
    <source>
        <dbReference type="Proteomes" id="UP001189429"/>
    </source>
</evidence>
<feature type="compositionally biased region" description="Low complexity" evidence="1">
    <location>
        <begin position="174"/>
        <end position="186"/>
    </location>
</feature>
<feature type="region of interest" description="Disordered" evidence="1">
    <location>
        <begin position="1"/>
        <end position="32"/>
    </location>
</feature>
<proteinExistence type="predicted"/>
<evidence type="ECO:0000313" key="2">
    <source>
        <dbReference type="EMBL" id="CAK0899412.1"/>
    </source>
</evidence>
<keyword evidence="3" id="KW-1185">Reference proteome</keyword>
<comment type="caution">
    <text evidence="2">The sequence shown here is derived from an EMBL/GenBank/DDBJ whole genome shotgun (WGS) entry which is preliminary data.</text>
</comment>
<evidence type="ECO:0000256" key="1">
    <source>
        <dbReference type="SAM" id="MobiDB-lite"/>
    </source>
</evidence>
<reference evidence="2" key="1">
    <citation type="submission" date="2023-10" db="EMBL/GenBank/DDBJ databases">
        <authorList>
            <person name="Chen Y."/>
            <person name="Shah S."/>
            <person name="Dougan E. K."/>
            <person name="Thang M."/>
            <person name="Chan C."/>
        </authorList>
    </citation>
    <scope>NUCLEOTIDE SEQUENCE [LARGE SCALE GENOMIC DNA]</scope>
</reference>
<dbReference type="EMBL" id="CAUYUJ010020604">
    <property type="protein sequence ID" value="CAK0899412.1"/>
    <property type="molecule type" value="Genomic_DNA"/>
</dbReference>
<organism evidence="2 3">
    <name type="scientific">Prorocentrum cordatum</name>
    <dbReference type="NCBI Taxonomy" id="2364126"/>
    <lineage>
        <taxon>Eukaryota</taxon>
        <taxon>Sar</taxon>
        <taxon>Alveolata</taxon>
        <taxon>Dinophyceae</taxon>
        <taxon>Prorocentrales</taxon>
        <taxon>Prorocentraceae</taxon>
        <taxon>Prorocentrum</taxon>
    </lineage>
</organism>
<accession>A0ABN9XMQ6</accession>
<sequence length="324" mass="34563">RGPRTAASPPPGPQGDAGETDDLNAQADDAGHVGGAESLRVVATGVSNFPWRLRVRERVDTASGHADIKAKVSCGRQHLPLQALGYDGDSGTVDSDQGTDLVQDVLRLLRSETPARVREPPVVGARQAANHALAACQDLEWRILPWAAKLERSTSSWRRTSADIADSTARARSPAGEGDAGPAAGTRAATALAAAGQWQRARRPGRATAPGAPGLLAVPELRLRWCGRGRARKGPVRRRRRRIREAVELSVIAGIPFEVLSFAITFLPSALCSNRLSTLSEVPCISLPSIVNMPLPTGISFLAAGRKSYQDEELMEKASRSRMV</sequence>
<name>A0ABN9XMQ6_9DINO</name>
<feature type="region of interest" description="Disordered" evidence="1">
    <location>
        <begin position="161"/>
        <end position="186"/>
    </location>
</feature>